<reference evidence="2" key="1">
    <citation type="submission" date="2020-05" db="EMBL/GenBank/DDBJ databases">
        <title>WGS assembly of Corymbia citriodora subspecies variegata.</title>
        <authorList>
            <person name="Barry K."/>
            <person name="Hundley H."/>
            <person name="Shu S."/>
            <person name="Jenkins J."/>
            <person name="Grimwood J."/>
            <person name="Baten A."/>
        </authorList>
    </citation>
    <scope>NUCLEOTIDE SEQUENCE</scope>
    <source>
        <strain evidence="2">CV2-018</strain>
    </source>
</reference>
<proteinExistence type="predicted"/>
<protein>
    <submittedName>
        <fullName evidence="2">Uncharacterized protein</fullName>
    </submittedName>
</protein>
<evidence type="ECO:0000313" key="3">
    <source>
        <dbReference type="Proteomes" id="UP000806378"/>
    </source>
</evidence>
<gene>
    <name evidence="2" type="ORF">BT93_L2698</name>
</gene>
<dbReference type="Gramene" id="rna-gnl|WGS:JABURB|Cocit.L2698.1">
    <property type="protein sequence ID" value="cds-KAF7847715.1"/>
    <property type="gene ID" value="gene-BT93_L2698"/>
</dbReference>
<comment type="caution">
    <text evidence="2">The sequence shown here is derived from an EMBL/GenBank/DDBJ whole genome shotgun (WGS) entry which is preliminary data.</text>
</comment>
<dbReference type="EMBL" id="MU090561">
    <property type="protein sequence ID" value="KAF7847715.1"/>
    <property type="molecule type" value="Genomic_DNA"/>
</dbReference>
<dbReference type="Proteomes" id="UP000806378">
    <property type="component" value="Unassembled WGS sequence"/>
</dbReference>
<organism evidence="2 3">
    <name type="scientific">Corymbia citriodora subsp. variegata</name>
    <dbReference type="NCBI Taxonomy" id="360336"/>
    <lineage>
        <taxon>Eukaryota</taxon>
        <taxon>Viridiplantae</taxon>
        <taxon>Streptophyta</taxon>
        <taxon>Embryophyta</taxon>
        <taxon>Tracheophyta</taxon>
        <taxon>Spermatophyta</taxon>
        <taxon>Magnoliopsida</taxon>
        <taxon>eudicotyledons</taxon>
        <taxon>Gunneridae</taxon>
        <taxon>Pentapetalae</taxon>
        <taxon>rosids</taxon>
        <taxon>malvids</taxon>
        <taxon>Myrtales</taxon>
        <taxon>Myrtaceae</taxon>
        <taxon>Myrtoideae</taxon>
        <taxon>Eucalypteae</taxon>
        <taxon>Corymbia</taxon>
    </lineage>
</organism>
<dbReference type="AlphaFoldDB" id="A0A8T0CPE6"/>
<evidence type="ECO:0000256" key="1">
    <source>
        <dbReference type="SAM" id="MobiDB-lite"/>
    </source>
</evidence>
<sequence>MACSNGKDIHMLKPLVHDRFSVDVQLLRQSHDSRLDRYWRPVRMSSLYYSCDAADVRARHGSARNDVEVVLPFCVISDGKWPGHQYIHPGTNDVRLQDSRASQAQPS</sequence>
<keyword evidence="3" id="KW-1185">Reference proteome</keyword>
<accession>A0A8T0CPE6</accession>
<evidence type="ECO:0000313" key="2">
    <source>
        <dbReference type="EMBL" id="KAF7847715.1"/>
    </source>
</evidence>
<name>A0A8T0CPE6_CORYI</name>
<feature type="region of interest" description="Disordered" evidence="1">
    <location>
        <begin position="88"/>
        <end position="107"/>
    </location>
</feature>